<gene>
    <name evidence="4" type="ORF">BKCO1_37000151</name>
</gene>
<comment type="caution">
    <text evidence="4">The sequence shown here is derived from an EMBL/GenBank/DDBJ whole genome shotgun (WGS) entry which is preliminary data.</text>
</comment>
<reference evidence="4 5" key="1">
    <citation type="submission" date="2016-10" db="EMBL/GenBank/DDBJ databases">
        <title>Proteomics and genomics reveal pathogen-plant mechanisms compatible with a hemibiotrophic lifestyle of Diplodia corticola.</title>
        <authorList>
            <person name="Fernandes I."/>
            <person name="De Jonge R."/>
            <person name="Van De Peer Y."/>
            <person name="Devreese B."/>
            <person name="Alves A."/>
            <person name="Esteves A.C."/>
        </authorList>
    </citation>
    <scope>NUCLEOTIDE SEQUENCE [LARGE SCALE GENOMIC DNA]</scope>
    <source>
        <strain evidence="4 5">CBS 112549</strain>
    </source>
</reference>
<dbReference type="Proteomes" id="UP000183809">
    <property type="component" value="Unassembled WGS sequence"/>
</dbReference>
<keyword evidence="4" id="KW-0378">Hydrolase</keyword>
<dbReference type="RefSeq" id="XP_020128822.1">
    <property type="nucleotide sequence ID" value="XM_020275032.1"/>
</dbReference>
<feature type="signal peptide" evidence="2">
    <location>
        <begin position="1"/>
        <end position="21"/>
    </location>
</feature>
<dbReference type="SUPFAM" id="SSF50630">
    <property type="entry name" value="Acid proteases"/>
    <property type="match status" value="1"/>
</dbReference>
<keyword evidence="2" id="KW-0732">Signal</keyword>
<evidence type="ECO:0000259" key="3">
    <source>
        <dbReference type="PROSITE" id="PS51767"/>
    </source>
</evidence>
<comment type="similarity">
    <text evidence="1">Belongs to the peptidase A1 family.</text>
</comment>
<dbReference type="InterPro" id="IPR034164">
    <property type="entry name" value="Pepsin-like_dom"/>
</dbReference>
<dbReference type="Pfam" id="PF00026">
    <property type="entry name" value="Asp"/>
    <property type="match status" value="1"/>
</dbReference>
<dbReference type="PANTHER" id="PTHR47966">
    <property type="entry name" value="BETA-SITE APP-CLEAVING ENZYME, ISOFORM A-RELATED"/>
    <property type="match status" value="1"/>
</dbReference>
<keyword evidence="5" id="KW-1185">Reference proteome</keyword>
<dbReference type="PANTHER" id="PTHR47966:SF74">
    <property type="entry name" value="AGR407CP"/>
    <property type="match status" value="1"/>
</dbReference>
<dbReference type="OrthoDB" id="15189at2759"/>
<dbReference type="InterPro" id="IPR001461">
    <property type="entry name" value="Aspartic_peptidase_A1"/>
</dbReference>
<keyword evidence="4" id="KW-0645">Protease</keyword>
<sequence length="420" mass="45519">MPTMTFFVLLSLASLLTSCLSLALPTVGGNGKVGVVDISIPSNRHDDQYYVANLDFNGQTIPVLIDTASGDLFVGSNQCSTTNSTSGCYRSPVYQIDNQTTIIANETFGTVVGVAGVIGNQSIMPVDFGGVTVPDLATPLLFYAGQGEFQNGSFGGIFGLAPRNVSRNYYFFERLPPVEAMITKGLLEKPVMSLTLPRLGDPASPTTGKLTFGAIEDVATIGDISYNDIIDTPNYGYEDGRLSPQSWTSQLLGVRMNGVEINLTRSSIDAEGRYLSLFDSGAQTILLRYQEFTAVAALFHGPTIVQDGYAVFFDCSIPQLLELKYHGDDRWFAVDPLDLIIPSDHGVVNGTVMCKSALGTWSRTFADSIMGVPFMRNVLSVFDYKTEDLYSVQPRVGLGALTDAKEAVGRYAEVYQNRLL</sequence>
<accession>A0A1J9QX51</accession>
<name>A0A1J9QX51_9PEZI</name>
<dbReference type="InterPro" id="IPR021109">
    <property type="entry name" value="Peptidase_aspartic_dom_sf"/>
</dbReference>
<dbReference type="GO" id="GO:0004190">
    <property type="term" value="F:aspartic-type endopeptidase activity"/>
    <property type="evidence" value="ECO:0007669"/>
    <property type="project" value="InterPro"/>
</dbReference>
<protein>
    <submittedName>
        <fullName evidence="4">Acid protease</fullName>
    </submittedName>
</protein>
<dbReference type="STRING" id="236234.A0A1J9QX51"/>
<dbReference type="Gene3D" id="2.40.70.10">
    <property type="entry name" value="Acid Proteases"/>
    <property type="match status" value="2"/>
</dbReference>
<dbReference type="PRINTS" id="PR00792">
    <property type="entry name" value="PEPSIN"/>
</dbReference>
<feature type="chain" id="PRO_5013289732" evidence="2">
    <location>
        <begin position="22"/>
        <end position="420"/>
    </location>
</feature>
<dbReference type="EMBL" id="MNUE01000037">
    <property type="protein sequence ID" value="OJD32562.1"/>
    <property type="molecule type" value="Genomic_DNA"/>
</dbReference>
<dbReference type="AlphaFoldDB" id="A0A1J9QX51"/>
<evidence type="ECO:0000256" key="1">
    <source>
        <dbReference type="ARBA" id="ARBA00007447"/>
    </source>
</evidence>
<evidence type="ECO:0000313" key="5">
    <source>
        <dbReference type="Proteomes" id="UP000183809"/>
    </source>
</evidence>
<dbReference type="CDD" id="cd05471">
    <property type="entry name" value="pepsin_like"/>
    <property type="match status" value="1"/>
</dbReference>
<dbReference type="InterPro" id="IPR033121">
    <property type="entry name" value="PEPTIDASE_A1"/>
</dbReference>
<dbReference type="GO" id="GO:0006508">
    <property type="term" value="P:proteolysis"/>
    <property type="evidence" value="ECO:0007669"/>
    <property type="project" value="UniProtKB-KW"/>
</dbReference>
<feature type="domain" description="Peptidase A1" evidence="3">
    <location>
        <begin position="50"/>
        <end position="399"/>
    </location>
</feature>
<organism evidence="4 5">
    <name type="scientific">Diplodia corticola</name>
    <dbReference type="NCBI Taxonomy" id="236234"/>
    <lineage>
        <taxon>Eukaryota</taxon>
        <taxon>Fungi</taxon>
        <taxon>Dikarya</taxon>
        <taxon>Ascomycota</taxon>
        <taxon>Pezizomycotina</taxon>
        <taxon>Dothideomycetes</taxon>
        <taxon>Dothideomycetes incertae sedis</taxon>
        <taxon>Botryosphaeriales</taxon>
        <taxon>Botryosphaeriaceae</taxon>
        <taxon>Diplodia</taxon>
    </lineage>
</organism>
<proteinExistence type="inferred from homology"/>
<dbReference type="PROSITE" id="PS51767">
    <property type="entry name" value="PEPTIDASE_A1"/>
    <property type="match status" value="1"/>
</dbReference>
<evidence type="ECO:0000313" key="4">
    <source>
        <dbReference type="EMBL" id="OJD32562.1"/>
    </source>
</evidence>
<dbReference type="GeneID" id="31015293"/>
<evidence type="ECO:0000256" key="2">
    <source>
        <dbReference type="SAM" id="SignalP"/>
    </source>
</evidence>